<keyword evidence="5" id="KW-0564">Palmitate</keyword>
<evidence type="ECO:0000256" key="4">
    <source>
        <dbReference type="ARBA" id="ARBA00023136"/>
    </source>
</evidence>
<evidence type="ECO:0000256" key="5">
    <source>
        <dbReference type="ARBA" id="ARBA00023139"/>
    </source>
</evidence>
<dbReference type="AlphaFoldDB" id="A0A9X2BS77"/>
<keyword evidence="6 8" id="KW-0449">Lipoprotein</keyword>
<name>A0A9X2BS77_9PROT</name>
<comment type="similarity">
    <text evidence="1">Belongs to the EcnA/EcnB lipoprotein family.</text>
</comment>
<gene>
    <name evidence="8" type="ORF">M0638_00370</name>
</gene>
<sequence>MHRSAKVLALCLMLGVTALLGACNTVSGAGEDVSAAGRAVTNSAERLRP</sequence>
<keyword evidence="9" id="KW-1185">Reference proteome</keyword>
<protein>
    <submittedName>
        <fullName evidence="8">Entericidin A/B family lipoprotein</fullName>
    </submittedName>
</protein>
<keyword evidence="3 7" id="KW-0732">Signal</keyword>
<feature type="chain" id="PRO_5040818112" evidence="7">
    <location>
        <begin position="22"/>
        <end position="49"/>
    </location>
</feature>
<dbReference type="EMBL" id="JALPRX010000001">
    <property type="protein sequence ID" value="MCK8782832.1"/>
    <property type="molecule type" value="Genomic_DNA"/>
</dbReference>
<keyword evidence="4" id="KW-0472">Membrane</keyword>
<evidence type="ECO:0000256" key="2">
    <source>
        <dbReference type="ARBA" id="ARBA00022475"/>
    </source>
</evidence>
<dbReference type="RefSeq" id="WP_248664951.1">
    <property type="nucleotide sequence ID" value="NZ_JALPRX010000001.1"/>
</dbReference>
<dbReference type="Proteomes" id="UP001139516">
    <property type="component" value="Unassembled WGS sequence"/>
</dbReference>
<dbReference type="Pfam" id="PF08085">
    <property type="entry name" value="Entericidin"/>
    <property type="match status" value="1"/>
</dbReference>
<dbReference type="GO" id="GO:0009636">
    <property type="term" value="P:response to toxic substance"/>
    <property type="evidence" value="ECO:0007669"/>
    <property type="project" value="InterPro"/>
</dbReference>
<accession>A0A9X2BS77</accession>
<dbReference type="GO" id="GO:0016020">
    <property type="term" value="C:membrane"/>
    <property type="evidence" value="ECO:0007669"/>
    <property type="project" value="InterPro"/>
</dbReference>
<evidence type="ECO:0000313" key="9">
    <source>
        <dbReference type="Proteomes" id="UP001139516"/>
    </source>
</evidence>
<keyword evidence="2" id="KW-1003">Cell membrane</keyword>
<evidence type="ECO:0000256" key="1">
    <source>
        <dbReference type="ARBA" id="ARBA00010296"/>
    </source>
</evidence>
<evidence type="ECO:0000313" key="8">
    <source>
        <dbReference type="EMBL" id="MCK8782832.1"/>
    </source>
</evidence>
<comment type="caution">
    <text evidence="8">The sequence shown here is derived from an EMBL/GenBank/DDBJ whole genome shotgun (WGS) entry which is preliminary data.</text>
</comment>
<feature type="signal peptide" evidence="7">
    <location>
        <begin position="1"/>
        <end position="21"/>
    </location>
</feature>
<organism evidence="8 9">
    <name type="scientific">Roseomonas acroporae</name>
    <dbReference type="NCBI Taxonomy" id="2937791"/>
    <lineage>
        <taxon>Bacteria</taxon>
        <taxon>Pseudomonadati</taxon>
        <taxon>Pseudomonadota</taxon>
        <taxon>Alphaproteobacteria</taxon>
        <taxon>Acetobacterales</taxon>
        <taxon>Roseomonadaceae</taxon>
        <taxon>Roseomonas</taxon>
    </lineage>
</organism>
<dbReference type="PROSITE" id="PS51257">
    <property type="entry name" value="PROKAR_LIPOPROTEIN"/>
    <property type="match status" value="1"/>
</dbReference>
<evidence type="ECO:0000256" key="6">
    <source>
        <dbReference type="ARBA" id="ARBA00023288"/>
    </source>
</evidence>
<proteinExistence type="inferred from homology"/>
<dbReference type="InterPro" id="IPR012556">
    <property type="entry name" value="Entericidin"/>
</dbReference>
<evidence type="ECO:0000256" key="3">
    <source>
        <dbReference type="ARBA" id="ARBA00022729"/>
    </source>
</evidence>
<reference evidence="8" key="1">
    <citation type="submission" date="2022-04" db="EMBL/GenBank/DDBJ databases">
        <title>Roseomonas acroporae sp. nov., isolated from coral Acropora digitifera.</title>
        <authorList>
            <person name="Sun H."/>
        </authorList>
    </citation>
    <scope>NUCLEOTIDE SEQUENCE</scope>
    <source>
        <strain evidence="8">NAR14</strain>
    </source>
</reference>
<evidence type="ECO:0000256" key="7">
    <source>
        <dbReference type="SAM" id="SignalP"/>
    </source>
</evidence>